<dbReference type="STRING" id="1121895.GCA_000378485_03359"/>
<protein>
    <recommendedName>
        <fullName evidence="2">histidine kinase</fullName>
        <ecNumber evidence="2">2.7.13.3</ecNumber>
    </recommendedName>
</protein>
<proteinExistence type="predicted"/>
<dbReference type="SMART" id="SM00091">
    <property type="entry name" value="PAS"/>
    <property type="match status" value="1"/>
</dbReference>
<dbReference type="SMART" id="SM00387">
    <property type="entry name" value="HATPase_c"/>
    <property type="match status" value="1"/>
</dbReference>
<feature type="coiled-coil region" evidence="6">
    <location>
        <begin position="5"/>
        <end position="39"/>
    </location>
</feature>
<name>A0A0A2M1R5_9FLAO</name>
<dbReference type="SUPFAM" id="SSF55785">
    <property type="entry name" value="PYP-like sensor domain (PAS domain)"/>
    <property type="match status" value="1"/>
</dbReference>
<dbReference type="PROSITE" id="PS50109">
    <property type="entry name" value="HIS_KIN"/>
    <property type="match status" value="1"/>
</dbReference>
<evidence type="ECO:0000259" key="7">
    <source>
        <dbReference type="PROSITE" id="PS50109"/>
    </source>
</evidence>
<keyword evidence="5 9" id="KW-0418">Kinase</keyword>
<evidence type="ECO:0000256" key="6">
    <source>
        <dbReference type="SAM" id="Coils"/>
    </source>
</evidence>
<dbReference type="SUPFAM" id="SSF55874">
    <property type="entry name" value="ATPase domain of HSP90 chaperone/DNA topoisomerase II/histidine kinase"/>
    <property type="match status" value="1"/>
</dbReference>
<comment type="catalytic activity">
    <reaction evidence="1">
        <text>ATP + protein L-histidine = ADP + protein N-phospho-L-histidine.</text>
        <dbReference type="EC" id="2.7.13.3"/>
    </reaction>
</comment>
<evidence type="ECO:0000256" key="2">
    <source>
        <dbReference type="ARBA" id="ARBA00012438"/>
    </source>
</evidence>
<dbReference type="PANTHER" id="PTHR43304:SF1">
    <property type="entry name" value="PAC DOMAIN-CONTAINING PROTEIN"/>
    <property type="match status" value="1"/>
</dbReference>
<dbReference type="PANTHER" id="PTHR43304">
    <property type="entry name" value="PHYTOCHROME-LIKE PROTEIN CPH1"/>
    <property type="match status" value="1"/>
</dbReference>
<sequence length="419" mass="47209">MTFNLEDKDLHISHLEQEIETLRSQLDDANNIIDAIRDGSVDALVVQKEGKAEIYSIESADYTYRILIEKFGEGALSISDDGLILYCNDYFSQLIGIPASKITGSYFTEYVNSHRDYVRLKNSLNDGPVKGEFTLKGNDRNIPVYISLTDLHPTVPAIGVVVTDLSEKKGHELALVKHQHELEDKIHELNASNTSLEQFIHVISHDLKEPLRKILMYTARLNGSEENEDAVYHNIIKSSALRLNSLVDDLVKYAFIANKDEELKISLDEVLKEVIDDLEITIQEKAAIIESDSLPVIKGSKVQMRQLFSNLIINAIKYSRENGIPVIKIKYAHDIVTEGKIKYHKVSITDNGIGMEKAHISKIFTIFQRLHMRNEYSGNGIGLAICKKIMENHNGHITVESIIGSGSTFNLYFPVNDIN</sequence>
<dbReference type="SMART" id="SM00388">
    <property type="entry name" value="HisKA"/>
    <property type="match status" value="1"/>
</dbReference>
<dbReference type="InterPro" id="IPR005467">
    <property type="entry name" value="His_kinase_dom"/>
</dbReference>
<dbReference type="CDD" id="cd00130">
    <property type="entry name" value="PAS"/>
    <property type="match status" value="1"/>
</dbReference>
<keyword evidence="10" id="KW-1185">Reference proteome</keyword>
<reference evidence="9 10" key="1">
    <citation type="submission" date="2013-09" db="EMBL/GenBank/DDBJ databases">
        <authorList>
            <person name="Zeng Z."/>
            <person name="Chen C."/>
        </authorList>
    </citation>
    <scope>NUCLEOTIDE SEQUENCE [LARGE SCALE GENOMIC DNA]</scope>
    <source>
        <strain evidence="9 10">WB 3.3-2</strain>
    </source>
</reference>
<dbReference type="eggNOG" id="COG4251">
    <property type="taxonomic scope" value="Bacteria"/>
</dbReference>
<evidence type="ECO:0000313" key="10">
    <source>
        <dbReference type="Proteomes" id="UP000030152"/>
    </source>
</evidence>
<dbReference type="InterPro" id="IPR003661">
    <property type="entry name" value="HisK_dim/P_dom"/>
</dbReference>
<evidence type="ECO:0000256" key="4">
    <source>
        <dbReference type="ARBA" id="ARBA00022679"/>
    </source>
</evidence>
<dbReference type="InterPro" id="IPR052162">
    <property type="entry name" value="Sensor_kinase/Photoreceptor"/>
</dbReference>
<keyword evidence="6" id="KW-0175">Coiled coil</keyword>
<dbReference type="Pfam" id="PF02518">
    <property type="entry name" value="HATPase_c"/>
    <property type="match status" value="1"/>
</dbReference>
<dbReference type="Proteomes" id="UP000030152">
    <property type="component" value="Unassembled WGS sequence"/>
</dbReference>
<dbReference type="CDD" id="cd00082">
    <property type="entry name" value="HisKA"/>
    <property type="match status" value="1"/>
</dbReference>
<feature type="domain" description="PAS" evidence="8">
    <location>
        <begin position="60"/>
        <end position="104"/>
    </location>
</feature>
<evidence type="ECO:0000256" key="3">
    <source>
        <dbReference type="ARBA" id="ARBA00022553"/>
    </source>
</evidence>
<dbReference type="InterPro" id="IPR000014">
    <property type="entry name" value="PAS"/>
</dbReference>
<keyword evidence="3" id="KW-0597">Phosphoprotein</keyword>
<dbReference type="Gene3D" id="3.30.565.10">
    <property type="entry name" value="Histidine kinase-like ATPase, C-terminal domain"/>
    <property type="match status" value="1"/>
</dbReference>
<feature type="domain" description="Histidine kinase" evidence="7">
    <location>
        <begin position="202"/>
        <end position="417"/>
    </location>
</feature>
<evidence type="ECO:0000313" key="9">
    <source>
        <dbReference type="EMBL" id="KGO86169.1"/>
    </source>
</evidence>
<dbReference type="EC" id="2.7.13.3" evidence="2"/>
<dbReference type="GO" id="GO:0000155">
    <property type="term" value="F:phosphorelay sensor kinase activity"/>
    <property type="evidence" value="ECO:0007669"/>
    <property type="project" value="InterPro"/>
</dbReference>
<dbReference type="Gene3D" id="1.10.287.130">
    <property type="match status" value="1"/>
</dbReference>
<organism evidence="9 10">
    <name type="scientific">Flavobacterium rivuli WB 3.3-2 = DSM 21788</name>
    <dbReference type="NCBI Taxonomy" id="1121895"/>
    <lineage>
        <taxon>Bacteria</taxon>
        <taxon>Pseudomonadati</taxon>
        <taxon>Bacteroidota</taxon>
        <taxon>Flavobacteriia</taxon>
        <taxon>Flavobacteriales</taxon>
        <taxon>Flavobacteriaceae</taxon>
        <taxon>Flavobacterium</taxon>
    </lineage>
</organism>
<dbReference type="Gene3D" id="3.30.450.20">
    <property type="entry name" value="PAS domain"/>
    <property type="match status" value="1"/>
</dbReference>
<dbReference type="InterPro" id="IPR036890">
    <property type="entry name" value="HATPase_C_sf"/>
</dbReference>
<dbReference type="AlphaFoldDB" id="A0A0A2M1R5"/>
<dbReference type="InterPro" id="IPR003594">
    <property type="entry name" value="HATPase_dom"/>
</dbReference>
<dbReference type="PRINTS" id="PR00344">
    <property type="entry name" value="BCTRLSENSOR"/>
</dbReference>
<gene>
    <name evidence="9" type="ORF">Q765_12710</name>
</gene>
<dbReference type="PROSITE" id="PS50112">
    <property type="entry name" value="PAS"/>
    <property type="match status" value="1"/>
</dbReference>
<evidence type="ECO:0000259" key="8">
    <source>
        <dbReference type="PROSITE" id="PS50112"/>
    </source>
</evidence>
<dbReference type="InterPro" id="IPR035965">
    <property type="entry name" value="PAS-like_dom_sf"/>
</dbReference>
<keyword evidence="4" id="KW-0808">Transferase</keyword>
<dbReference type="Pfam" id="PF00512">
    <property type="entry name" value="HisKA"/>
    <property type="match status" value="1"/>
</dbReference>
<dbReference type="EMBL" id="JRLX01000013">
    <property type="protein sequence ID" value="KGO86169.1"/>
    <property type="molecule type" value="Genomic_DNA"/>
</dbReference>
<dbReference type="SUPFAM" id="SSF47384">
    <property type="entry name" value="Homodimeric domain of signal transducing histidine kinase"/>
    <property type="match status" value="1"/>
</dbReference>
<comment type="caution">
    <text evidence="9">The sequence shown here is derived from an EMBL/GenBank/DDBJ whole genome shotgun (WGS) entry which is preliminary data.</text>
</comment>
<accession>A0A0A2M1R5</accession>
<dbReference type="InterPro" id="IPR036097">
    <property type="entry name" value="HisK_dim/P_sf"/>
</dbReference>
<evidence type="ECO:0000256" key="5">
    <source>
        <dbReference type="ARBA" id="ARBA00022777"/>
    </source>
</evidence>
<dbReference type="FunFam" id="3.30.565.10:FF:000006">
    <property type="entry name" value="Sensor histidine kinase WalK"/>
    <property type="match status" value="1"/>
</dbReference>
<evidence type="ECO:0000256" key="1">
    <source>
        <dbReference type="ARBA" id="ARBA00000085"/>
    </source>
</evidence>
<dbReference type="InterPro" id="IPR004358">
    <property type="entry name" value="Sig_transdc_His_kin-like_C"/>
</dbReference>